<evidence type="ECO:0000313" key="2">
    <source>
        <dbReference type="EMBL" id="QOJ79121.1"/>
    </source>
</evidence>
<keyword evidence="1" id="KW-0472">Membrane</keyword>
<accession>A0A7L9FHJ1</accession>
<name>A0A7L9FHJ1_9CREN</name>
<evidence type="ECO:0000256" key="1">
    <source>
        <dbReference type="SAM" id="Phobius"/>
    </source>
</evidence>
<dbReference type="RefSeq" id="WP_192819093.1">
    <property type="nucleotide sequence ID" value="NZ_CP062310.1"/>
</dbReference>
<feature type="transmembrane region" description="Helical" evidence="1">
    <location>
        <begin position="9"/>
        <end position="30"/>
    </location>
</feature>
<protein>
    <submittedName>
        <fullName evidence="2">Uncharacterized protein</fullName>
    </submittedName>
</protein>
<dbReference type="EMBL" id="CP062310">
    <property type="protein sequence ID" value="QOJ79121.1"/>
    <property type="molecule type" value="Genomic_DNA"/>
</dbReference>
<organism evidence="2 3">
    <name type="scientific">Infirmifilum lucidum</name>
    <dbReference type="NCBI Taxonomy" id="2776706"/>
    <lineage>
        <taxon>Archaea</taxon>
        <taxon>Thermoproteota</taxon>
        <taxon>Thermoprotei</taxon>
        <taxon>Thermofilales</taxon>
        <taxon>Thermofilaceae</taxon>
        <taxon>Infirmifilum</taxon>
    </lineage>
</organism>
<sequence length="71" mass="7627">MPSCPYCRSLVRAVVALLLVQPVYILLSSVLGLDRILPAVAVMLISVLLALLVTHLVSTLTRRVASARTSL</sequence>
<feature type="transmembrane region" description="Helical" evidence="1">
    <location>
        <begin position="36"/>
        <end position="58"/>
    </location>
</feature>
<keyword evidence="3" id="KW-1185">Reference proteome</keyword>
<dbReference type="GeneID" id="59148479"/>
<keyword evidence="1" id="KW-0812">Transmembrane</keyword>
<proteinExistence type="predicted"/>
<dbReference type="InParanoid" id="A0A7L9FHJ1"/>
<dbReference type="AlphaFoldDB" id="A0A7L9FHJ1"/>
<keyword evidence="1" id="KW-1133">Transmembrane helix</keyword>
<reference evidence="2 3" key="1">
    <citation type="submission" date="2020-10" db="EMBL/GenBank/DDBJ databases">
        <title>Thermofilum lucidum 3507LT sp. nov. a novel member of Thermofilaceae family isolated from Chile hot spring, and proposal of description order Thermofilales.</title>
        <authorList>
            <person name="Zayulina K.S."/>
            <person name="Elcheninov A.G."/>
            <person name="Toshchakov S.V."/>
            <person name="Kublanov I.V."/>
        </authorList>
    </citation>
    <scope>NUCLEOTIDE SEQUENCE [LARGE SCALE GENOMIC DNA]</scope>
    <source>
        <strain evidence="2 3">3507LT</strain>
    </source>
</reference>
<gene>
    <name evidence="2" type="ORF">IG193_01245</name>
</gene>
<evidence type="ECO:0000313" key="3">
    <source>
        <dbReference type="Proteomes" id="UP000594121"/>
    </source>
</evidence>
<dbReference type="KEGG" id="thel:IG193_01245"/>
<dbReference type="Proteomes" id="UP000594121">
    <property type="component" value="Chromosome"/>
</dbReference>